<dbReference type="InterPro" id="IPR036390">
    <property type="entry name" value="WH_DNA-bd_sf"/>
</dbReference>
<dbReference type="OrthoDB" id="245150at2759"/>
<proteinExistence type="inferred from homology"/>
<organism evidence="5 6">
    <name type="scientific">Pichia membranifaciens NRRL Y-2026</name>
    <dbReference type="NCBI Taxonomy" id="763406"/>
    <lineage>
        <taxon>Eukaryota</taxon>
        <taxon>Fungi</taxon>
        <taxon>Dikarya</taxon>
        <taxon>Ascomycota</taxon>
        <taxon>Saccharomycotina</taxon>
        <taxon>Pichiomycetes</taxon>
        <taxon>Pichiales</taxon>
        <taxon>Pichiaceae</taxon>
        <taxon>Pichia</taxon>
    </lineage>
</organism>
<feature type="non-terminal residue" evidence="5">
    <location>
        <position position="1"/>
    </location>
</feature>
<gene>
    <name evidence="5" type="ORF">PICMEDRAFT_27213</name>
</gene>
<dbReference type="Proteomes" id="UP000094455">
    <property type="component" value="Unassembled WGS sequence"/>
</dbReference>
<evidence type="ECO:0000256" key="4">
    <source>
        <dbReference type="ARBA" id="ARBA00030094"/>
    </source>
</evidence>
<evidence type="ECO:0000313" key="6">
    <source>
        <dbReference type="Proteomes" id="UP000094455"/>
    </source>
</evidence>
<evidence type="ECO:0000313" key="5">
    <source>
        <dbReference type="EMBL" id="ODQ45306.1"/>
    </source>
</evidence>
<comment type="similarity">
    <text evidence="1">Belongs to the VPS25 family.</text>
</comment>
<dbReference type="GO" id="GO:0016236">
    <property type="term" value="P:macroautophagy"/>
    <property type="evidence" value="ECO:0007669"/>
    <property type="project" value="UniProtKB-ARBA"/>
</dbReference>
<dbReference type="GeneID" id="30179175"/>
<dbReference type="EMBL" id="KV454005">
    <property type="protein sequence ID" value="ODQ45306.1"/>
    <property type="molecule type" value="Genomic_DNA"/>
</dbReference>
<dbReference type="InterPro" id="IPR036388">
    <property type="entry name" value="WH-like_DNA-bd_sf"/>
</dbReference>
<dbReference type="SUPFAM" id="SSF46785">
    <property type="entry name" value="Winged helix' DNA-binding domain"/>
    <property type="match status" value="2"/>
</dbReference>
<dbReference type="GO" id="GO:0042803">
    <property type="term" value="F:protein homodimerization activity"/>
    <property type="evidence" value="ECO:0007669"/>
    <property type="project" value="TreeGrafter"/>
</dbReference>
<keyword evidence="2" id="KW-0813">Transport</keyword>
<dbReference type="RefSeq" id="XP_019016419.1">
    <property type="nucleotide sequence ID" value="XM_019162488.1"/>
</dbReference>
<accession>A0A1E3NGU7</accession>
<keyword evidence="6" id="KW-1185">Reference proteome</keyword>
<name>A0A1E3NGU7_9ASCO</name>
<keyword evidence="3" id="KW-0653">Protein transport</keyword>
<dbReference type="GO" id="GO:0005198">
    <property type="term" value="F:structural molecule activity"/>
    <property type="evidence" value="ECO:0007669"/>
    <property type="project" value="EnsemblFungi"/>
</dbReference>
<dbReference type="Pfam" id="PF05871">
    <property type="entry name" value="ESCRT-II"/>
    <property type="match status" value="1"/>
</dbReference>
<dbReference type="STRING" id="763406.A0A1E3NGU7"/>
<dbReference type="GO" id="GO:1904669">
    <property type="term" value="P:ATP export"/>
    <property type="evidence" value="ECO:0007669"/>
    <property type="project" value="EnsemblFungi"/>
</dbReference>
<dbReference type="GO" id="GO:0000814">
    <property type="term" value="C:ESCRT II complex"/>
    <property type="evidence" value="ECO:0007669"/>
    <property type="project" value="EnsemblFungi"/>
</dbReference>
<dbReference type="GO" id="GO:0000122">
    <property type="term" value="P:negative regulation of transcription by RNA polymerase II"/>
    <property type="evidence" value="ECO:0007669"/>
    <property type="project" value="EnsemblFungi"/>
</dbReference>
<dbReference type="Gene3D" id="1.10.10.570">
    <property type="entry name" value="Winged helix' DNA-binding domain. Chain C. Domain 1"/>
    <property type="match status" value="1"/>
</dbReference>
<dbReference type="FunFam" id="1.10.10.10:FF:000141">
    <property type="entry name" value="vacuolar protein-sorting-associated protein 25"/>
    <property type="match status" value="1"/>
</dbReference>
<evidence type="ECO:0000256" key="3">
    <source>
        <dbReference type="ARBA" id="ARBA00022927"/>
    </source>
</evidence>
<evidence type="ECO:0000256" key="2">
    <source>
        <dbReference type="ARBA" id="ARBA00022448"/>
    </source>
</evidence>
<evidence type="ECO:0000256" key="1">
    <source>
        <dbReference type="ARBA" id="ARBA00009674"/>
    </source>
</evidence>
<reference evidence="5 6" key="1">
    <citation type="journal article" date="2016" name="Proc. Natl. Acad. Sci. U.S.A.">
        <title>Comparative genomics of biotechnologically important yeasts.</title>
        <authorList>
            <person name="Riley R."/>
            <person name="Haridas S."/>
            <person name="Wolfe K.H."/>
            <person name="Lopes M.R."/>
            <person name="Hittinger C.T."/>
            <person name="Goeker M."/>
            <person name="Salamov A.A."/>
            <person name="Wisecaver J.H."/>
            <person name="Long T.M."/>
            <person name="Calvey C.H."/>
            <person name="Aerts A.L."/>
            <person name="Barry K.W."/>
            <person name="Choi C."/>
            <person name="Clum A."/>
            <person name="Coughlan A.Y."/>
            <person name="Deshpande S."/>
            <person name="Douglass A.P."/>
            <person name="Hanson S.J."/>
            <person name="Klenk H.-P."/>
            <person name="LaButti K.M."/>
            <person name="Lapidus A."/>
            <person name="Lindquist E.A."/>
            <person name="Lipzen A.M."/>
            <person name="Meier-Kolthoff J.P."/>
            <person name="Ohm R.A."/>
            <person name="Otillar R.P."/>
            <person name="Pangilinan J.L."/>
            <person name="Peng Y."/>
            <person name="Rokas A."/>
            <person name="Rosa C.A."/>
            <person name="Scheuner C."/>
            <person name="Sibirny A.A."/>
            <person name="Slot J.C."/>
            <person name="Stielow J.B."/>
            <person name="Sun H."/>
            <person name="Kurtzman C.P."/>
            <person name="Blackwell M."/>
            <person name="Grigoriev I.V."/>
            <person name="Jeffries T.W."/>
        </authorList>
    </citation>
    <scope>NUCLEOTIDE SEQUENCE [LARGE SCALE GENOMIC DNA]</scope>
    <source>
        <strain evidence="5 6">NRRL Y-2026</strain>
    </source>
</reference>
<dbReference type="PANTHER" id="PTHR13149">
    <property type="entry name" value="VACUOLAR PROTEIN SORTING-ASSOCIATED PROTEIN VPS25"/>
    <property type="match status" value="1"/>
</dbReference>
<dbReference type="AlphaFoldDB" id="A0A1E3NGU7"/>
<dbReference type="InterPro" id="IPR014041">
    <property type="entry name" value="ESCRT-II_cplx_Vps25-sub_N"/>
</dbReference>
<dbReference type="GO" id="GO:0006623">
    <property type="term" value="P:protein targeting to vacuole"/>
    <property type="evidence" value="ECO:0007669"/>
    <property type="project" value="EnsemblFungi"/>
</dbReference>
<dbReference type="PANTHER" id="PTHR13149:SF0">
    <property type="entry name" value="VACUOLAR PROTEIN-SORTING-ASSOCIATED PROTEIN 25"/>
    <property type="match status" value="1"/>
</dbReference>
<sequence length="186" mass="22124">FELPRIYDFPPFFTEQPNLDTYQSQLEQWKDVIMKYCEHHKVWALSIVGKPINSENNDAEDDDFSIFKNDKIKRTASNEFIAKIYDYLIEQKSAEWIDPKSRNHGILIYWHSLEEWSQLLYDWIDNTGQQGTILTVYELRRGDLALNREFYGMNYHMMVRVLEKLVKQGKATIMKDDENNIGGVKF</sequence>
<dbReference type="GO" id="GO:0043328">
    <property type="term" value="P:protein transport to vacuole involved in ubiquitin-dependent protein catabolic process via the multivesicular body sorting pathway"/>
    <property type="evidence" value="ECO:0007669"/>
    <property type="project" value="TreeGrafter"/>
</dbReference>
<dbReference type="Gene3D" id="1.10.10.10">
    <property type="entry name" value="Winged helix-like DNA-binding domain superfamily/Winged helix DNA-binding domain"/>
    <property type="match status" value="1"/>
</dbReference>
<feature type="non-terminal residue" evidence="5">
    <location>
        <position position="186"/>
    </location>
</feature>
<dbReference type="InterPro" id="IPR008570">
    <property type="entry name" value="ESCRT-II_cplx_Vps25-sub"/>
</dbReference>
<protein>
    <recommendedName>
        <fullName evidence="4">ESCRT-II complex subunit VPS25</fullName>
    </recommendedName>
</protein>